<gene>
    <name evidence="1" type="ORF">T440DRAFT_408030</name>
</gene>
<proteinExistence type="predicted"/>
<sequence>LVNGCRHGQLNYGVSYGCIFFETNNCELSKEHQAIWLTYGFDSLAIIGWDVSLSERNILPLISSSNFTMQKRIHSLMCYRH</sequence>
<evidence type="ECO:0000313" key="2">
    <source>
        <dbReference type="Proteomes" id="UP000799423"/>
    </source>
</evidence>
<accession>A0A6A7AQ32</accession>
<reference evidence="1" key="1">
    <citation type="submission" date="2020-01" db="EMBL/GenBank/DDBJ databases">
        <authorList>
            <consortium name="DOE Joint Genome Institute"/>
            <person name="Haridas S."/>
            <person name="Albert R."/>
            <person name="Binder M."/>
            <person name="Bloem J."/>
            <person name="Labutti K."/>
            <person name="Salamov A."/>
            <person name="Andreopoulos B."/>
            <person name="Baker S.E."/>
            <person name="Barry K."/>
            <person name="Bills G."/>
            <person name="Bluhm B.H."/>
            <person name="Cannon C."/>
            <person name="Castanera R."/>
            <person name="Culley D.E."/>
            <person name="Daum C."/>
            <person name="Ezra D."/>
            <person name="Gonzalez J.B."/>
            <person name="Henrissat B."/>
            <person name="Kuo A."/>
            <person name="Liang C."/>
            <person name="Lipzen A."/>
            <person name="Lutzoni F."/>
            <person name="Magnuson J."/>
            <person name="Mondo S."/>
            <person name="Nolan M."/>
            <person name="Ohm R."/>
            <person name="Pangilinan J."/>
            <person name="Park H.-J."/>
            <person name="Ramirez L."/>
            <person name="Alfaro M."/>
            <person name="Sun H."/>
            <person name="Tritt A."/>
            <person name="Yoshinaga Y."/>
            <person name="Zwiers L.-H."/>
            <person name="Turgeon B.G."/>
            <person name="Goodwin S.B."/>
            <person name="Spatafora J.W."/>
            <person name="Crous P.W."/>
            <person name="Grigoriev I.V."/>
        </authorList>
    </citation>
    <scope>NUCLEOTIDE SEQUENCE</scope>
    <source>
        <strain evidence="1">IPT5</strain>
    </source>
</reference>
<organism evidence="1 2">
    <name type="scientific">Plenodomus tracheiphilus IPT5</name>
    <dbReference type="NCBI Taxonomy" id="1408161"/>
    <lineage>
        <taxon>Eukaryota</taxon>
        <taxon>Fungi</taxon>
        <taxon>Dikarya</taxon>
        <taxon>Ascomycota</taxon>
        <taxon>Pezizomycotina</taxon>
        <taxon>Dothideomycetes</taxon>
        <taxon>Pleosporomycetidae</taxon>
        <taxon>Pleosporales</taxon>
        <taxon>Pleosporineae</taxon>
        <taxon>Leptosphaeriaceae</taxon>
        <taxon>Plenodomus</taxon>
    </lineage>
</organism>
<feature type="non-terminal residue" evidence="1">
    <location>
        <position position="1"/>
    </location>
</feature>
<dbReference type="AlphaFoldDB" id="A0A6A7AQ32"/>
<evidence type="ECO:0000313" key="1">
    <source>
        <dbReference type="EMBL" id="KAF2845406.1"/>
    </source>
</evidence>
<protein>
    <submittedName>
        <fullName evidence="1">Uncharacterized protein</fullName>
    </submittedName>
</protein>
<dbReference type="Proteomes" id="UP000799423">
    <property type="component" value="Unassembled WGS sequence"/>
</dbReference>
<dbReference type="OrthoDB" id="3793105at2759"/>
<name>A0A6A7AQ32_9PLEO</name>
<dbReference type="EMBL" id="MU006347">
    <property type="protein sequence ID" value="KAF2845406.1"/>
    <property type="molecule type" value="Genomic_DNA"/>
</dbReference>
<keyword evidence="2" id="KW-1185">Reference proteome</keyword>